<accession>A0A369JEW7</accession>
<feature type="region of interest" description="Disordered" evidence="1">
    <location>
        <begin position="32"/>
        <end position="60"/>
    </location>
</feature>
<proteinExistence type="predicted"/>
<evidence type="ECO:0000256" key="2">
    <source>
        <dbReference type="SAM" id="SignalP"/>
    </source>
</evidence>
<feature type="compositionally biased region" description="Low complexity" evidence="1">
    <location>
        <begin position="49"/>
        <end position="60"/>
    </location>
</feature>
<comment type="caution">
    <text evidence="3">The sequence shown here is derived from an EMBL/GenBank/DDBJ whole genome shotgun (WGS) entry which is preliminary data.</text>
</comment>
<gene>
    <name evidence="3" type="ORF">Hypma_014305</name>
</gene>
<evidence type="ECO:0000256" key="1">
    <source>
        <dbReference type="SAM" id="MobiDB-lite"/>
    </source>
</evidence>
<reference evidence="3" key="1">
    <citation type="submission" date="2018-04" db="EMBL/GenBank/DDBJ databases">
        <title>Whole genome sequencing of Hypsizygus marmoreus.</title>
        <authorList>
            <person name="Choi I.-G."/>
            <person name="Min B."/>
            <person name="Kim J.-G."/>
            <person name="Kim S."/>
            <person name="Oh Y.-L."/>
            <person name="Kong W.-S."/>
            <person name="Park H."/>
            <person name="Jeong J."/>
            <person name="Song E.-S."/>
        </authorList>
    </citation>
    <scope>NUCLEOTIDE SEQUENCE [LARGE SCALE GENOMIC DNA]</scope>
    <source>
        <strain evidence="3">51987-8</strain>
    </source>
</reference>
<dbReference type="AlphaFoldDB" id="A0A369JEW7"/>
<keyword evidence="4" id="KW-1185">Reference proteome</keyword>
<name>A0A369JEW7_HYPMA</name>
<dbReference type="EMBL" id="LUEZ02000085">
    <property type="protein sequence ID" value="RDB18945.1"/>
    <property type="molecule type" value="Genomic_DNA"/>
</dbReference>
<dbReference type="Proteomes" id="UP000076154">
    <property type="component" value="Unassembled WGS sequence"/>
</dbReference>
<sequence length="177" mass="19783">MTPWLLALVILGLVVVFVCAICCISDHVRTSRPRSQLPEHSRERAWSTPSRPFSPSQFSQSRYRTSLRSYVAATFAHQHALPRPPPPMALSSIRTLQPGPFHPTMVRAASNDPGSPGVRYLSWLVMGRPSFCGLPSPSIHTMVSYNAISTLSINTYEQIHHYPLTLYPHDINHLITA</sequence>
<organism evidence="3 4">
    <name type="scientific">Hypsizygus marmoreus</name>
    <name type="common">White beech mushroom</name>
    <name type="synonym">Agaricus marmoreus</name>
    <dbReference type="NCBI Taxonomy" id="39966"/>
    <lineage>
        <taxon>Eukaryota</taxon>
        <taxon>Fungi</taxon>
        <taxon>Dikarya</taxon>
        <taxon>Basidiomycota</taxon>
        <taxon>Agaricomycotina</taxon>
        <taxon>Agaricomycetes</taxon>
        <taxon>Agaricomycetidae</taxon>
        <taxon>Agaricales</taxon>
        <taxon>Tricholomatineae</taxon>
        <taxon>Lyophyllaceae</taxon>
        <taxon>Hypsizygus</taxon>
    </lineage>
</organism>
<protein>
    <submittedName>
        <fullName evidence="3">Uncharacterized protein</fullName>
    </submittedName>
</protein>
<evidence type="ECO:0000313" key="4">
    <source>
        <dbReference type="Proteomes" id="UP000076154"/>
    </source>
</evidence>
<feature type="signal peptide" evidence="2">
    <location>
        <begin position="1"/>
        <end position="20"/>
    </location>
</feature>
<feature type="chain" id="PRO_5016562647" evidence="2">
    <location>
        <begin position="21"/>
        <end position="177"/>
    </location>
</feature>
<keyword evidence="2" id="KW-0732">Signal</keyword>
<dbReference type="InParanoid" id="A0A369JEW7"/>
<evidence type="ECO:0000313" key="3">
    <source>
        <dbReference type="EMBL" id="RDB18945.1"/>
    </source>
</evidence>